<dbReference type="PANTHER" id="PTHR43391:SF91">
    <property type="entry name" value="OS04G0390700 PROTEIN"/>
    <property type="match status" value="1"/>
</dbReference>
<dbReference type="GO" id="GO:0016491">
    <property type="term" value="F:oxidoreductase activity"/>
    <property type="evidence" value="ECO:0007669"/>
    <property type="project" value="UniProtKB-KW"/>
</dbReference>
<comment type="similarity">
    <text evidence="2 4">Belongs to the short-chain dehydrogenases/reductases (SDR) family.</text>
</comment>
<dbReference type="Gene3D" id="3.40.50.720">
    <property type="entry name" value="NAD(P)-binding Rossmann-like Domain"/>
    <property type="match status" value="1"/>
</dbReference>
<evidence type="ECO:0000313" key="6">
    <source>
        <dbReference type="Proteomes" id="UP001085076"/>
    </source>
</evidence>
<evidence type="ECO:0000256" key="2">
    <source>
        <dbReference type="ARBA" id="ARBA00006484"/>
    </source>
</evidence>
<dbReference type="InterPro" id="IPR020904">
    <property type="entry name" value="Sc_DH/Rdtase_CS"/>
</dbReference>
<dbReference type="InterPro" id="IPR036291">
    <property type="entry name" value="NAD(P)-bd_dom_sf"/>
</dbReference>
<dbReference type="AlphaFoldDB" id="A0A9D5HC91"/>
<keyword evidence="3" id="KW-0560">Oxidoreductase</keyword>
<reference evidence="5" key="2">
    <citation type="journal article" date="2022" name="Hortic Res">
        <title>The genome of Dioscorea zingiberensis sheds light on the biosynthesis, origin and evolution of the medicinally important diosgenin saponins.</title>
        <authorList>
            <person name="Li Y."/>
            <person name="Tan C."/>
            <person name="Li Z."/>
            <person name="Guo J."/>
            <person name="Li S."/>
            <person name="Chen X."/>
            <person name="Wang C."/>
            <person name="Dai X."/>
            <person name="Yang H."/>
            <person name="Song W."/>
            <person name="Hou L."/>
            <person name="Xu J."/>
            <person name="Tong Z."/>
            <person name="Xu A."/>
            <person name="Yuan X."/>
            <person name="Wang W."/>
            <person name="Yang Q."/>
            <person name="Chen L."/>
            <person name="Sun Z."/>
            <person name="Wang K."/>
            <person name="Pan B."/>
            <person name="Chen J."/>
            <person name="Bao Y."/>
            <person name="Liu F."/>
            <person name="Qi X."/>
            <person name="Gang D.R."/>
            <person name="Wen J."/>
            <person name="Li J."/>
        </authorList>
    </citation>
    <scope>NUCLEOTIDE SEQUENCE</scope>
    <source>
        <strain evidence="5">Dzin_1.0</strain>
    </source>
</reference>
<protein>
    <submittedName>
        <fullName evidence="5">Uncharacterized protein</fullName>
    </submittedName>
</protein>
<dbReference type="SUPFAM" id="SSF51735">
    <property type="entry name" value="NAD(P)-binding Rossmann-fold domains"/>
    <property type="match status" value="1"/>
</dbReference>
<dbReference type="PRINTS" id="PR00080">
    <property type="entry name" value="SDRFAMILY"/>
</dbReference>
<evidence type="ECO:0000313" key="5">
    <source>
        <dbReference type="EMBL" id="KAJ0971224.1"/>
    </source>
</evidence>
<dbReference type="GO" id="GO:0005829">
    <property type="term" value="C:cytosol"/>
    <property type="evidence" value="ECO:0007669"/>
    <property type="project" value="TreeGrafter"/>
</dbReference>
<reference evidence="5" key="1">
    <citation type="submission" date="2021-03" db="EMBL/GenBank/DDBJ databases">
        <authorList>
            <person name="Li Z."/>
            <person name="Yang C."/>
        </authorList>
    </citation>
    <scope>NUCLEOTIDE SEQUENCE</scope>
    <source>
        <strain evidence="5">Dzin_1.0</strain>
        <tissue evidence="5">Leaf</tissue>
    </source>
</reference>
<dbReference type="GO" id="GO:0016020">
    <property type="term" value="C:membrane"/>
    <property type="evidence" value="ECO:0007669"/>
    <property type="project" value="UniProtKB-SubCell"/>
</dbReference>
<gene>
    <name evidence="5" type="ORF">J5N97_019183</name>
</gene>
<dbReference type="EMBL" id="JAGGNH010000005">
    <property type="protein sequence ID" value="KAJ0971224.1"/>
    <property type="molecule type" value="Genomic_DNA"/>
</dbReference>
<dbReference type="Pfam" id="PF00106">
    <property type="entry name" value="adh_short"/>
    <property type="match status" value="1"/>
</dbReference>
<dbReference type="PROSITE" id="PS00061">
    <property type="entry name" value="ADH_SHORT"/>
    <property type="match status" value="1"/>
</dbReference>
<dbReference type="OrthoDB" id="47007at2759"/>
<dbReference type="PANTHER" id="PTHR43391">
    <property type="entry name" value="RETINOL DEHYDROGENASE-RELATED"/>
    <property type="match status" value="1"/>
</dbReference>
<evidence type="ECO:0000256" key="3">
    <source>
        <dbReference type="ARBA" id="ARBA00023002"/>
    </source>
</evidence>
<name>A0A9D5HC91_9LILI</name>
<comment type="subcellular location">
    <subcellularLocation>
        <location evidence="1">Membrane</location>
        <topology evidence="1">Single-pass type II membrane protein</topology>
    </subcellularLocation>
</comment>
<comment type="caution">
    <text evidence="5">The sequence shown here is derived from an EMBL/GenBank/DDBJ whole genome shotgun (WGS) entry which is preliminary data.</text>
</comment>
<sequence length="340" mass="37873">MNLVATPTLITALFLLLPAITFFKLFISTFSSLFPEDLTHKVVVITGASSGIGEHLAYEYAKKGANLVLVAKRERSLREVAGRAQELGAPDVLVVPADVSDHDECRRFIDATVNRFGRLDHLVNNAGISNVCMFEEVSDVKNFTKVMDVNFWGSVYTTYFAVPHLKKTRGKIIVNSAAAGWLPTPRMSFYNASKAALINFFETLRMELGPEISITIATPGWIESEMTKGKFLSGDGRMVVDQDTRDVQIGLYPVVNSEECARAIVTAARRGERCVTVPSWFSVFYLWRVFAPEVIDLLYRMFLLARPATETPQSKMIMDAIGAKEILYPASIQEQDIKVD</sequence>
<keyword evidence="6" id="KW-1185">Reference proteome</keyword>
<organism evidence="5 6">
    <name type="scientific">Dioscorea zingiberensis</name>
    <dbReference type="NCBI Taxonomy" id="325984"/>
    <lineage>
        <taxon>Eukaryota</taxon>
        <taxon>Viridiplantae</taxon>
        <taxon>Streptophyta</taxon>
        <taxon>Embryophyta</taxon>
        <taxon>Tracheophyta</taxon>
        <taxon>Spermatophyta</taxon>
        <taxon>Magnoliopsida</taxon>
        <taxon>Liliopsida</taxon>
        <taxon>Dioscoreales</taxon>
        <taxon>Dioscoreaceae</taxon>
        <taxon>Dioscorea</taxon>
    </lineage>
</organism>
<dbReference type="InterPro" id="IPR002347">
    <property type="entry name" value="SDR_fam"/>
</dbReference>
<dbReference type="NCBIfam" id="NF004825">
    <property type="entry name" value="PRK06181.1"/>
    <property type="match status" value="1"/>
</dbReference>
<proteinExistence type="inferred from homology"/>
<dbReference type="PRINTS" id="PR00081">
    <property type="entry name" value="GDHRDH"/>
</dbReference>
<evidence type="ECO:0000256" key="1">
    <source>
        <dbReference type="ARBA" id="ARBA00004606"/>
    </source>
</evidence>
<evidence type="ECO:0000256" key="4">
    <source>
        <dbReference type="RuleBase" id="RU000363"/>
    </source>
</evidence>
<accession>A0A9D5HC91</accession>
<dbReference type="Proteomes" id="UP001085076">
    <property type="component" value="Miscellaneous, Linkage group lg05"/>
</dbReference>